<evidence type="ECO:0000313" key="3">
    <source>
        <dbReference type="Proteomes" id="UP000678499"/>
    </source>
</evidence>
<dbReference type="EMBL" id="OA882307">
    <property type="protein sequence ID" value="CAD7274576.1"/>
    <property type="molecule type" value="Genomic_DNA"/>
</dbReference>
<reference evidence="2" key="1">
    <citation type="submission" date="2020-11" db="EMBL/GenBank/DDBJ databases">
        <authorList>
            <person name="Tran Van P."/>
        </authorList>
    </citation>
    <scope>NUCLEOTIDE SEQUENCE</scope>
</reference>
<accession>A0A7R9BFY0</accession>
<feature type="region of interest" description="Disordered" evidence="1">
    <location>
        <begin position="200"/>
        <end position="224"/>
    </location>
</feature>
<gene>
    <name evidence="2" type="ORF">NMOB1V02_LOCUS2405</name>
</gene>
<protein>
    <submittedName>
        <fullName evidence="2">Uncharacterized protein</fullName>
    </submittedName>
</protein>
<dbReference type="EMBL" id="CAJPEX010000270">
    <property type="protein sequence ID" value="CAG0914728.1"/>
    <property type="molecule type" value="Genomic_DNA"/>
</dbReference>
<dbReference type="Proteomes" id="UP000678499">
    <property type="component" value="Unassembled WGS sequence"/>
</dbReference>
<proteinExistence type="predicted"/>
<organism evidence="2">
    <name type="scientific">Notodromas monacha</name>
    <dbReference type="NCBI Taxonomy" id="399045"/>
    <lineage>
        <taxon>Eukaryota</taxon>
        <taxon>Metazoa</taxon>
        <taxon>Ecdysozoa</taxon>
        <taxon>Arthropoda</taxon>
        <taxon>Crustacea</taxon>
        <taxon>Oligostraca</taxon>
        <taxon>Ostracoda</taxon>
        <taxon>Podocopa</taxon>
        <taxon>Podocopida</taxon>
        <taxon>Cypridocopina</taxon>
        <taxon>Cypridoidea</taxon>
        <taxon>Cyprididae</taxon>
        <taxon>Notodromas</taxon>
    </lineage>
</organism>
<evidence type="ECO:0000256" key="1">
    <source>
        <dbReference type="SAM" id="MobiDB-lite"/>
    </source>
</evidence>
<dbReference type="AlphaFoldDB" id="A0A7R9BFY0"/>
<sequence length="291" mass="32641">MVKMVGEELPPDFVITVKQEVKNEPDYLVSWDTPSDGYSDDVDPAPGPEYLESSKGSRSYPKVSFDDLVAQFVGCRNFGCLLDRLDVSKNKEYASAIAVDLPTKLPNVGRRTKKERSEFAGVLDDLHQDANHINSILEDLISNPPELTEDLRKDPEETEISTSCEPLIPKVTPELEEETPSVKPKFRLLPKSVRLAKEQEWQRNAQSERNPENLEEPSTNGHPNFRGNVEVWVPEALVGNLGLVLFIPPLLLPIPLAASGPRWNTRNPVDRLVQPVRLDSLKNMGEIVEED</sequence>
<evidence type="ECO:0000313" key="2">
    <source>
        <dbReference type="EMBL" id="CAD7274576.1"/>
    </source>
</evidence>
<feature type="region of interest" description="Disordered" evidence="1">
    <location>
        <begin position="32"/>
        <end position="59"/>
    </location>
</feature>
<name>A0A7R9BFY0_9CRUS</name>
<keyword evidence="3" id="KW-1185">Reference proteome</keyword>